<dbReference type="RefSeq" id="WP_090594225.1">
    <property type="nucleotide sequence ID" value="NZ_FNCS01000003.1"/>
</dbReference>
<evidence type="ECO:0000313" key="2">
    <source>
        <dbReference type="EMBL" id="SDG49255.1"/>
    </source>
</evidence>
<name>A0A1G7UNS9_9HYPH</name>
<dbReference type="EMBL" id="FNCS01000003">
    <property type="protein sequence ID" value="SDG49255.1"/>
    <property type="molecule type" value="Genomic_DNA"/>
</dbReference>
<evidence type="ECO:0008006" key="4">
    <source>
        <dbReference type="Google" id="ProtNLM"/>
    </source>
</evidence>
<keyword evidence="3" id="KW-1185">Reference proteome</keyword>
<keyword evidence="1" id="KW-0732">Signal</keyword>
<organism evidence="2 3">
    <name type="scientific">Pelagibacterium luteolum</name>
    <dbReference type="NCBI Taxonomy" id="440168"/>
    <lineage>
        <taxon>Bacteria</taxon>
        <taxon>Pseudomonadati</taxon>
        <taxon>Pseudomonadota</taxon>
        <taxon>Alphaproteobacteria</taxon>
        <taxon>Hyphomicrobiales</taxon>
        <taxon>Devosiaceae</taxon>
        <taxon>Pelagibacterium</taxon>
    </lineage>
</organism>
<evidence type="ECO:0000256" key="1">
    <source>
        <dbReference type="SAM" id="SignalP"/>
    </source>
</evidence>
<dbReference type="Proteomes" id="UP000199495">
    <property type="component" value="Unassembled WGS sequence"/>
</dbReference>
<feature type="chain" id="PRO_5011689652" description="DUF2147 domain-containing protein" evidence="1">
    <location>
        <begin position="26"/>
        <end position="135"/>
    </location>
</feature>
<reference evidence="2 3" key="1">
    <citation type="submission" date="2016-10" db="EMBL/GenBank/DDBJ databases">
        <authorList>
            <person name="de Groot N.N."/>
        </authorList>
    </citation>
    <scope>NUCLEOTIDE SEQUENCE [LARGE SCALE GENOMIC DNA]</scope>
    <source>
        <strain evidence="2 3">CGMCC 1.10267</strain>
    </source>
</reference>
<dbReference type="OrthoDB" id="7950001at2"/>
<sequence length="135" mass="15460">MARSRVLRLMAALGVVLALAVPAVAQEQFNPVGVWEPDNRESRYEFTICGANSDRLCAELIWIREDKKDARNTKYLNTYMFKDARQTRLNHWRGTVTLEGFNIGGTVDQSSNDRMQLKACALFVFCEDIRLSRVE</sequence>
<accession>A0A1G7UNS9</accession>
<evidence type="ECO:0000313" key="3">
    <source>
        <dbReference type="Proteomes" id="UP000199495"/>
    </source>
</evidence>
<feature type="signal peptide" evidence="1">
    <location>
        <begin position="1"/>
        <end position="25"/>
    </location>
</feature>
<proteinExistence type="predicted"/>
<gene>
    <name evidence="2" type="ORF">SAMN04487974_103189</name>
</gene>
<dbReference type="STRING" id="440168.SAMN04487974_103189"/>
<dbReference type="AlphaFoldDB" id="A0A1G7UNS9"/>
<protein>
    <recommendedName>
        <fullName evidence="4">DUF2147 domain-containing protein</fullName>
    </recommendedName>
</protein>